<feature type="domain" description="Hedgehog/Intein (Hint)" evidence="1">
    <location>
        <begin position="337"/>
        <end position="483"/>
    </location>
</feature>
<evidence type="ECO:0000313" key="3">
    <source>
        <dbReference type="Proteomes" id="UP000199344"/>
    </source>
</evidence>
<dbReference type="Proteomes" id="UP000199344">
    <property type="component" value="Unassembled WGS sequence"/>
</dbReference>
<name>A0A1G7E758_9RHOB</name>
<dbReference type="Gene3D" id="2.170.16.10">
    <property type="entry name" value="Hedgehog/Intein (Hint) domain"/>
    <property type="match status" value="1"/>
</dbReference>
<gene>
    <name evidence="2" type="ORF">SAMN05421538_108102</name>
</gene>
<dbReference type="SUPFAM" id="SSF51294">
    <property type="entry name" value="Hedgehog/intein (Hint) domain"/>
    <property type="match status" value="1"/>
</dbReference>
<dbReference type="AlphaFoldDB" id="A0A1G7E758"/>
<proteinExistence type="predicted"/>
<organism evidence="2 3">
    <name type="scientific">Paracoccus isoporae</name>
    <dbReference type="NCBI Taxonomy" id="591205"/>
    <lineage>
        <taxon>Bacteria</taxon>
        <taxon>Pseudomonadati</taxon>
        <taxon>Pseudomonadota</taxon>
        <taxon>Alphaproteobacteria</taxon>
        <taxon>Rhodobacterales</taxon>
        <taxon>Paracoccaceae</taxon>
        <taxon>Paracoccus</taxon>
    </lineage>
</organism>
<reference evidence="2 3" key="1">
    <citation type="submission" date="2016-10" db="EMBL/GenBank/DDBJ databases">
        <authorList>
            <person name="de Groot N.N."/>
        </authorList>
    </citation>
    <scope>NUCLEOTIDE SEQUENCE [LARGE SCALE GENOMIC DNA]</scope>
    <source>
        <strain evidence="2 3">DSM 22220</strain>
    </source>
</reference>
<sequence>MATDPSGVNFSGNVYAFSRDMLVFTLDDPGNTHGPGTLAVHADAEPGTIKLSSPDTHRLIDDKLFTASGSMSAMNGDEIDFGSGTSVQPEFSWDFVGPDGKTYFLVEVIGAGGERVFISNYNLTPGETYNTLLKDGSPGHKINDNNSVFDTPETPDTQIIFDIGTKIDHVASPDGPGETGSGFTSYLAWQAGDVTIANEELTVASTAQQAVFNSKDNDDYLNDGFSNSGDDNVFNDHSQIGSVELLSGATSGDGYYEAENIYRVTAPDGTVIYVSQIDFKDGTMPDGSPIPTVYVSTQRLIPGVTYTNVTRDTSAGTDNPKVGIDKEFAPKYSELATCFARGTQIETAHGSVAVEDIGEGDHVLTADHGYQPVRWIGRKMLDARQLAECPNLVPIRIRAGALGGKLPAQDLLVSPQHRMLVRSQIANRIFGQSEVLVAAKQLVVVDGIDIAADVTEVEYFHLLFDQHEILFSNGAETESFYTGPQALKSVSPAAREEILTLFPELRDIDYTALSARPLSSGRMGRKLAMLHQRKGRRLVQKRAA</sequence>
<protein>
    <submittedName>
        <fullName evidence="2">Hint domain-containing protein</fullName>
    </submittedName>
</protein>
<dbReference type="EMBL" id="FNAH01000008">
    <property type="protein sequence ID" value="SDE59320.1"/>
    <property type="molecule type" value="Genomic_DNA"/>
</dbReference>
<evidence type="ECO:0000313" key="2">
    <source>
        <dbReference type="EMBL" id="SDE59320.1"/>
    </source>
</evidence>
<dbReference type="InterPro" id="IPR036844">
    <property type="entry name" value="Hint_dom_sf"/>
</dbReference>
<evidence type="ECO:0000259" key="1">
    <source>
        <dbReference type="Pfam" id="PF13403"/>
    </source>
</evidence>
<dbReference type="RefSeq" id="WP_245727330.1">
    <property type="nucleotide sequence ID" value="NZ_FNAH01000008.1"/>
</dbReference>
<dbReference type="InterPro" id="IPR028992">
    <property type="entry name" value="Hedgehog/Intein_dom"/>
</dbReference>
<keyword evidence="3" id="KW-1185">Reference proteome</keyword>
<dbReference type="STRING" id="591205.SAMN05421538_108102"/>
<accession>A0A1G7E758</accession>
<dbReference type="Pfam" id="PF13403">
    <property type="entry name" value="Hint_2"/>
    <property type="match status" value="1"/>
</dbReference>